<dbReference type="Gene3D" id="1.20.1280.50">
    <property type="match status" value="1"/>
</dbReference>
<organism evidence="3 4">
    <name type="scientific">Acorus calamus</name>
    <name type="common">Sweet flag</name>
    <dbReference type="NCBI Taxonomy" id="4465"/>
    <lineage>
        <taxon>Eukaryota</taxon>
        <taxon>Viridiplantae</taxon>
        <taxon>Streptophyta</taxon>
        <taxon>Embryophyta</taxon>
        <taxon>Tracheophyta</taxon>
        <taxon>Spermatophyta</taxon>
        <taxon>Magnoliopsida</taxon>
        <taxon>Liliopsida</taxon>
        <taxon>Acoraceae</taxon>
        <taxon>Acorus</taxon>
    </lineage>
</organism>
<name>A0AAV9CQY6_ACOCL</name>
<evidence type="ECO:0000259" key="2">
    <source>
        <dbReference type="Pfam" id="PF03478"/>
    </source>
</evidence>
<reference evidence="3" key="2">
    <citation type="submission" date="2023-06" db="EMBL/GenBank/DDBJ databases">
        <authorList>
            <person name="Ma L."/>
            <person name="Liu K.-W."/>
            <person name="Li Z."/>
            <person name="Hsiao Y.-Y."/>
            <person name="Qi Y."/>
            <person name="Fu T."/>
            <person name="Tang G."/>
            <person name="Zhang D."/>
            <person name="Sun W.-H."/>
            <person name="Liu D.-K."/>
            <person name="Li Y."/>
            <person name="Chen G.-Z."/>
            <person name="Liu X.-D."/>
            <person name="Liao X.-Y."/>
            <person name="Jiang Y.-T."/>
            <person name="Yu X."/>
            <person name="Hao Y."/>
            <person name="Huang J."/>
            <person name="Zhao X.-W."/>
            <person name="Ke S."/>
            <person name="Chen Y.-Y."/>
            <person name="Wu W.-L."/>
            <person name="Hsu J.-L."/>
            <person name="Lin Y.-F."/>
            <person name="Huang M.-D."/>
            <person name="Li C.-Y."/>
            <person name="Huang L."/>
            <person name="Wang Z.-W."/>
            <person name="Zhao X."/>
            <person name="Zhong W.-Y."/>
            <person name="Peng D.-H."/>
            <person name="Ahmad S."/>
            <person name="Lan S."/>
            <person name="Zhang J.-S."/>
            <person name="Tsai W.-C."/>
            <person name="Van De Peer Y."/>
            <person name="Liu Z.-J."/>
        </authorList>
    </citation>
    <scope>NUCLEOTIDE SEQUENCE</scope>
    <source>
        <strain evidence="3">CP</strain>
        <tissue evidence="3">Leaves</tissue>
    </source>
</reference>
<accession>A0AAV9CQY6</accession>
<dbReference type="PANTHER" id="PTHR44259">
    <property type="entry name" value="OS07G0183000 PROTEIN-RELATED"/>
    <property type="match status" value="1"/>
</dbReference>
<gene>
    <name evidence="3" type="ORF">QJS10_CPB17g01360</name>
</gene>
<dbReference type="PANTHER" id="PTHR44259:SF114">
    <property type="entry name" value="OS06G0707300 PROTEIN"/>
    <property type="match status" value="1"/>
</dbReference>
<dbReference type="Pfam" id="PF00646">
    <property type="entry name" value="F-box"/>
    <property type="match status" value="1"/>
</dbReference>
<evidence type="ECO:0008006" key="5">
    <source>
        <dbReference type="Google" id="ProtNLM"/>
    </source>
</evidence>
<sequence>MIAERDWSSLPGPALLSVLHRLNLSDFFSSSLVCTAWSAASKAAKRDYLASHPPLLIVSLPGTALGEDILLYSLKGNKTYKHKHPNQILMNQCFTFSQSHYVVHNDTGLCWEPLLLNPITGSETQFPEGPNELGTIILSSSPTTSPGDCVLVNFDYNCNVHYCKAGDDEWAFHQCPDLVDFWFSSAVCHNGRFYAIAQRMGSVGREERFVAFNIDPSQATVLPVKSVPWPSNDVILNNYIFPNVKQFLGDCQGELLMVFVCLDGSNRVSKCFVYRMDFSKWEWMQVKSLGEESLFVSLGFRSNPVISFSGMAGRGNCIYIGGYKNNMWSEYCLDDGRHTDHAVCLDHGCGMIVEEQCCLYSGMVSWVSLSQCFS</sequence>
<dbReference type="EMBL" id="JAUJYO010000017">
    <property type="protein sequence ID" value="KAK1291159.1"/>
    <property type="molecule type" value="Genomic_DNA"/>
</dbReference>
<feature type="domain" description="KIB1-4 beta-propeller" evidence="2">
    <location>
        <begin position="71"/>
        <end position="320"/>
    </location>
</feature>
<dbReference type="InterPro" id="IPR005174">
    <property type="entry name" value="KIB1-4_b-propeller"/>
</dbReference>
<dbReference type="SUPFAM" id="SSF50965">
    <property type="entry name" value="Galactose oxidase, central domain"/>
    <property type="match status" value="1"/>
</dbReference>
<evidence type="ECO:0000259" key="1">
    <source>
        <dbReference type="Pfam" id="PF00646"/>
    </source>
</evidence>
<evidence type="ECO:0000313" key="4">
    <source>
        <dbReference type="Proteomes" id="UP001180020"/>
    </source>
</evidence>
<feature type="domain" description="F-box" evidence="1">
    <location>
        <begin position="7"/>
        <end position="42"/>
    </location>
</feature>
<dbReference type="InterPro" id="IPR050942">
    <property type="entry name" value="F-box_BR-signaling"/>
</dbReference>
<dbReference type="InterPro" id="IPR011043">
    <property type="entry name" value="Gal_Oxase/kelch_b-propeller"/>
</dbReference>
<dbReference type="InterPro" id="IPR036047">
    <property type="entry name" value="F-box-like_dom_sf"/>
</dbReference>
<dbReference type="AlphaFoldDB" id="A0AAV9CQY6"/>
<reference evidence="3" key="1">
    <citation type="journal article" date="2023" name="Nat. Commun.">
        <title>Diploid and tetraploid genomes of Acorus and the evolution of monocots.</title>
        <authorList>
            <person name="Ma L."/>
            <person name="Liu K.W."/>
            <person name="Li Z."/>
            <person name="Hsiao Y.Y."/>
            <person name="Qi Y."/>
            <person name="Fu T."/>
            <person name="Tang G.D."/>
            <person name="Zhang D."/>
            <person name="Sun W.H."/>
            <person name="Liu D.K."/>
            <person name="Li Y."/>
            <person name="Chen G.Z."/>
            <person name="Liu X.D."/>
            <person name="Liao X.Y."/>
            <person name="Jiang Y.T."/>
            <person name="Yu X."/>
            <person name="Hao Y."/>
            <person name="Huang J."/>
            <person name="Zhao X.W."/>
            <person name="Ke S."/>
            <person name="Chen Y.Y."/>
            <person name="Wu W.L."/>
            <person name="Hsu J.L."/>
            <person name="Lin Y.F."/>
            <person name="Huang M.D."/>
            <person name="Li C.Y."/>
            <person name="Huang L."/>
            <person name="Wang Z.W."/>
            <person name="Zhao X."/>
            <person name="Zhong W.Y."/>
            <person name="Peng D.H."/>
            <person name="Ahmad S."/>
            <person name="Lan S."/>
            <person name="Zhang J.S."/>
            <person name="Tsai W.C."/>
            <person name="Van de Peer Y."/>
            <person name="Liu Z.J."/>
        </authorList>
    </citation>
    <scope>NUCLEOTIDE SEQUENCE</scope>
    <source>
        <strain evidence="3">CP</strain>
    </source>
</reference>
<comment type="caution">
    <text evidence="3">The sequence shown here is derived from an EMBL/GenBank/DDBJ whole genome shotgun (WGS) entry which is preliminary data.</text>
</comment>
<protein>
    <recommendedName>
        <fullName evidence="5">F-box domain-containing protein</fullName>
    </recommendedName>
</protein>
<dbReference type="SUPFAM" id="SSF81383">
    <property type="entry name" value="F-box domain"/>
    <property type="match status" value="1"/>
</dbReference>
<dbReference type="Proteomes" id="UP001180020">
    <property type="component" value="Unassembled WGS sequence"/>
</dbReference>
<dbReference type="InterPro" id="IPR001810">
    <property type="entry name" value="F-box_dom"/>
</dbReference>
<evidence type="ECO:0000313" key="3">
    <source>
        <dbReference type="EMBL" id="KAK1291159.1"/>
    </source>
</evidence>
<keyword evidence="4" id="KW-1185">Reference proteome</keyword>
<proteinExistence type="predicted"/>
<dbReference type="Pfam" id="PF03478">
    <property type="entry name" value="Beta-prop_KIB1-4"/>
    <property type="match status" value="1"/>
</dbReference>